<dbReference type="InterPro" id="IPR002051">
    <property type="entry name" value="Haem_Oase"/>
</dbReference>
<dbReference type="GO" id="GO:0046872">
    <property type="term" value="F:metal ion binding"/>
    <property type="evidence" value="ECO:0007669"/>
    <property type="project" value="UniProtKB-KW"/>
</dbReference>
<proteinExistence type="predicted"/>
<keyword evidence="5" id="KW-0812">Transmembrane</keyword>
<keyword evidence="3" id="KW-0408">Iron</keyword>
<evidence type="ECO:0000313" key="7">
    <source>
        <dbReference type="Proteomes" id="UP001303473"/>
    </source>
</evidence>
<feature type="region of interest" description="Disordered" evidence="4">
    <location>
        <begin position="74"/>
        <end position="105"/>
    </location>
</feature>
<evidence type="ECO:0000256" key="5">
    <source>
        <dbReference type="SAM" id="Phobius"/>
    </source>
</evidence>
<keyword evidence="2" id="KW-0479">Metal-binding</keyword>
<accession>A0AAN6N3D8</accession>
<dbReference type="SUPFAM" id="SSF48613">
    <property type="entry name" value="Heme oxygenase-like"/>
    <property type="match status" value="1"/>
</dbReference>
<evidence type="ECO:0000256" key="3">
    <source>
        <dbReference type="ARBA" id="ARBA00023004"/>
    </source>
</evidence>
<dbReference type="PANTHER" id="PTHR10720">
    <property type="entry name" value="HEME OXYGENASE"/>
    <property type="match status" value="1"/>
</dbReference>
<organism evidence="6 7">
    <name type="scientific">Diplogelasinospora grovesii</name>
    <dbReference type="NCBI Taxonomy" id="303347"/>
    <lineage>
        <taxon>Eukaryota</taxon>
        <taxon>Fungi</taxon>
        <taxon>Dikarya</taxon>
        <taxon>Ascomycota</taxon>
        <taxon>Pezizomycotina</taxon>
        <taxon>Sordariomycetes</taxon>
        <taxon>Sordariomycetidae</taxon>
        <taxon>Sordariales</taxon>
        <taxon>Diplogelasinosporaceae</taxon>
        <taxon>Diplogelasinospora</taxon>
    </lineage>
</organism>
<keyword evidence="7" id="KW-1185">Reference proteome</keyword>
<gene>
    <name evidence="6" type="ORF">QBC46DRAFT_293839</name>
</gene>
<reference evidence="7" key="1">
    <citation type="journal article" date="2023" name="Mol. Phylogenet. Evol.">
        <title>Genome-scale phylogeny and comparative genomics of the fungal order Sordariales.</title>
        <authorList>
            <person name="Hensen N."/>
            <person name="Bonometti L."/>
            <person name="Westerberg I."/>
            <person name="Brannstrom I.O."/>
            <person name="Guillou S."/>
            <person name="Cros-Aarteil S."/>
            <person name="Calhoun S."/>
            <person name="Haridas S."/>
            <person name="Kuo A."/>
            <person name="Mondo S."/>
            <person name="Pangilinan J."/>
            <person name="Riley R."/>
            <person name="LaButti K."/>
            <person name="Andreopoulos B."/>
            <person name="Lipzen A."/>
            <person name="Chen C."/>
            <person name="Yan M."/>
            <person name="Daum C."/>
            <person name="Ng V."/>
            <person name="Clum A."/>
            <person name="Steindorff A."/>
            <person name="Ohm R.A."/>
            <person name="Martin F."/>
            <person name="Silar P."/>
            <person name="Natvig D.O."/>
            <person name="Lalanne C."/>
            <person name="Gautier V."/>
            <person name="Ament-Velasquez S.L."/>
            <person name="Kruys A."/>
            <person name="Hutchinson M.I."/>
            <person name="Powell A.J."/>
            <person name="Barry K."/>
            <person name="Miller A.N."/>
            <person name="Grigoriev I.V."/>
            <person name="Debuchy R."/>
            <person name="Gladieux P."/>
            <person name="Hiltunen Thoren M."/>
            <person name="Johannesson H."/>
        </authorList>
    </citation>
    <scope>NUCLEOTIDE SEQUENCE [LARGE SCALE GENOMIC DNA]</scope>
    <source>
        <strain evidence="7">CBS 340.73</strain>
    </source>
</reference>
<feature type="transmembrane region" description="Helical" evidence="5">
    <location>
        <begin position="549"/>
        <end position="573"/>
    </location>
</feature>
<evidence type="ECO:0000256" key="1">
    <source>
        <dbReference type="ARBA" id="ARBA00022617"/>
    </source>
</evidence>
<dbReference type="CDD" id="cd19165">
    <property type="entry name" value="HemeO"/>
    <property type="match status" value="1"/>
</dbReference>
<evidence type="ECO:0000256" key="2">
    <source>
        <dbReference type="ARBA" id="ARBA00022723"/>
    </source>
</evidence>
<dbReference type="AlphaFoldDB" id="A0AAN6N3D8"/>
<dbReference type="Proteomes" id="UP001303473">
    <property type="component" value="Unassembled WGS sequence"/>
</dbReference>
<dbReference type="GO" id="GO:0004392">
    <property type="term" value="F:heme oxygenase (decyclizing) activity"/>
    <property type="evidence" value="ECO:0007669"/>
    <property type="project" value="InterPro"/>
</dbReference>
<dbReference type="Gene3D" id="1.20.910.10">
    <property type="entry name" value="Heme oxygenase-like"/>
    <property type="match status" value="1"/>
</dbReference>
<evidence type="ECO:0000313" key="6">
    <source>
        <dbReference type="EMBL" id="KAK3937649.1"/>
    </source>
</evidence>
<keyword evidence="5" id="KW-1133">Transmembrane helix</keyword>
<keyword evidence="1" id="KW-0349">Heme</keyword>
<feature type="region of interest" description="Disordered" evidence="4">
    <location>
        <begin position="472"/>
        <end position="509"/>
    </location>
</feature>
<dbReference type="InterPro" id="IPR016084">
    <property type="entry name" value="Haem_Oase-like_multi-hlx"/>
</dbReference>
<dbReference type="EMBL" id="MU853848">
    <property type="protein sequence ID" value="KAK3937649.1"/>
    <property type="molecule type" value="Genomic_DNA"/>
</dbReference>
<dbReference type="Pfam" id="PF01126">
    <property type="entry name" value="Heme_oxygenase"/>
    <property type="match status" value="1"/>
</dbReference>
<keyword evidence="5" id="KW-0472">Membrane</keyword>
<feature type="compositionally biased region" description="Basic and acidic residues" evidence="4">
    <location>
        <begin position="397"/>
        <end position="407"/>
    </location>
</feature>
<protein>
    <submittedName>
        <fullName evidence="6">Uncharacterized protein</fullName>
    </submittedName>
</protein>
<comment type="caution">
    <text evidence="6">The sequence shown here is derived from an EMBL/GenBank/DDBJ whole genome shotgun (WGS) entry which is preliminary data.</text>
</comment>
<evidence type="ECO:0000256" key="4">
    <source>
        <dbReference type="SAM" id="MobiDB-lite"/>
    </source>
</evidence>
<dbReference type="PANTHER" id="PTHR10720:SF0">
    <property type="entry name" value="HEME OXYGENASE"/>
    <property type="match status" value="1"/>
</dbReference>
<name>A0AAN6N3D8_9PEZI</name>
<sequence>MWSTEGHTHLGDQINIATRSAHTHLNKQILLRLPLAIPPRAHDPSVYGSGLLHIAPIYLTFESLWGHALQLRPADDDEEEDIDPKSPSPEPFPPLCDDGSGEKDDDKPICRRIHAVLGKIRLPGLARSASLLADIRTITGWSEELVEEQVQAVANTGGLREFIDHIRRSVEMHPEVLIAYAWVLYMALFSGGRFIRGSLETAGADFWCKPCEPIRPSGIPCKKEPPEPRTIAIHEDRKGSSSDDSVSCVDVHYNKPPCSTPAPLAFFRFDTPQDGEDLKTEFKRRLLESESLLTSAEEDHVVQEAISIFDNMILLVTQLDGAFSNRSPSNSLDGWATLLVPRVGSRLRDSVAMAKERSLKALSRASQKISSKSDRSSNGCIAEDLERGRTCCFDRHDEADPAEEKPPHTASGKPSTSPTTRTSTLLAYGTMTHPSTSTQSQVAETLLHDPDALVPPLNKTGSTASLMSNKSVRFVTPVTKPPRPSVGPSTQEERHPLLLGRSTDGTGDYVDEKRLEKDGIGDYTDEKRLKKEAAAPRLPTAETRWENTIFYLNVLAVGMLLATMGVLTLGVLFEKFPFGVIAREQ</sequence>
<dbReference type="GO" id="GO:0006788">
    <property type="term" value="P:heme oxidation"/>
    <property type="evidence" value="ECO:0007669"/>
    <property type="project" value="InterPro"/>
</dbReference>
<feature type="region of interest" description="Disordered" evidence="4">
    <location>
        <begin position="397"/>
        <end position="422"/>
    </location>
</feature>
<dbReference type="InterPro" id="IPR016053">
    <property type="entry name" value="Haem_Oase-like"/>
</dbReference>